<dbReference type="AlphaFoldDB" id="A0A2P5DWU3"/>
<protein>
    <submittedName>
        <fullName evidence="1">Uncharacterized protein</fullName>
    </submittedName>
</protein>
<dbReference type="EMBL" id="JXTB01000012">
    <property type="protein sequence ID" value="PON77763.1"/>
    <property type="molecule type" value="Genomic_DNA"/>
</dbReference>
<keyword evidence="2" id="KW-1185">Reference proteome</keyword>
<proteinExistence type="predicted"/>
<gene>
    <name evidence="1" type="ORF">PanWU01x14_025190</name>
</gene>
<name>A0A2P5DWU3_PARAD</name>
<comment type="caution">
    <text evidence="1">The sequence shown here is derived from an EMBL/GenBank/DDBJ whole genome shotgun (WGS) entry which is preliminary data.</text>
</comment>
<evidence type="ECO:0000313" key="1">
    <source>
        <dbReference type="EMBL" id="PON77763.1"/>
    </source>
</evidence>
<evidence type="ECO:0000313" key="2">
    <source>
        <dbReference type="Proteomes" id="UP000237105"/>
    </source>
</evidence>
<reference evidence="2" key="1">
    <citation type="submission" date="2016-06" db="EMBL/GenBank/DDBJ databases">
        <title>Parallel loss of symbiosis genes in relatives of nitrogen-fixing non-legume Parasponia.</title>
        <authorList>
            <person name="Van Velzen R."/>
            <person name="Holmer R."/>
            <person name="Bu F."/>
            <person name="Rutten L."/>
            <person name="Van Zeijl A."/>
            <person name="Liu W."/>
            <person name="Santuari L."/>
            <person name="Cao Q."/>
            <person name="Sharma T."/>
            <person name="Shen D."/>
            <person name="Roswanjaya Y."/>
            <person name="Wardhani T."/>
            <person name="Kalhor M.S."/>
            <person name="Jansen J."/>
            <person name="Van den Hoogen J."/>
            <person name="Gungor B."/>
            <person name="Hartog M."/>
            <person name="Hontelez J."/>
            <person name="Verver J."/>
            <person name="Yang W.-C."/>
            <person name="Schijlen E."/>
            <person name="Repin R."/>
            <person name="Schilthuizen M."/>
            <person name="Schranz E."/>
            <person name="Heidstra R."/>
            <person name="Miyata K."/>
            <person name="Fedorova E."/>
            <person name="Kohlen W."/>
            <person name="Bisseling T."/>
            <person name="Smit S."/>
            <person name="Geurts R."/>
        </authorList>
    </citation>
    <scope>NUCLEOTIDE SEQUENCE [LARGE SCALE GENOMIC DNA]</scope>
    <source>
        <strain evidence="2">cv. WU1-14</strain>
    </source>
</reference>
<dbReference type="Proteomes" id="UP000237105">
    <property type="component" value="Unassembled WGS sequence"/>
</dbReference>
<accession>A0A2P5DWU3</accession>
<organism evidence="1 2">
    <name type="scientific">Parasponia andersonii</name>
    <name type="common">Sponia andersonii</name>
    <dbReference type="NCBI Taxonomy" id="3476"/>
    <lineage>
        <taxon>Eukaryota</taxon>
        <taxon>Viridiplantae</taxon>
        <taxon>Streptophyta</taxon>
        <taxon>Embryophyta</taxon>
        <taxon>Tracheophyta</taxon>
        <taxon>Spermatophyta</taxon>
        <taxon>Magnoliopsida</taxon>
        <taxon>eudicotyledons</taxon>
        <taxon>Gunneridae</taxon>
        <taxon>Pentapetalae</taxon>
        <taxon>rosids</taxon>
        <taxon>fabids</taxon>
        <taxon>Rosales</taxon>
        <taxon>Cannabaceae</taxon>
        <taxon>Parasponia</taxon>
    </lineage>
</organism>
<sequence>MANPVIVFILRAYFFSERRECALGLFQTNSQLLFLFLRVNHYIVFV</sequence>